<reference evidence="1 2" key="1">
    <citation type="submission" date="2015-01" db="EMBL/GenBank/DDBJ databases">
        <title>Evolution of Trichinella species and genotypes.</title>
        <authorList>
            <person name="Korhonen P.K."/>
            <person name="Edoardo P."/>
            <person name="Giuseppe L.R."/>
            <person name="Gasser R.B."/>
        </authorList>
    </citation>
    <scope>NUCLEOTIDE SEQUENCE [LARGE SCALE GENOMIC DNA]</scope>
    <source>
        <strain evidence="1">ISS417</strain>
    </source>
</reference>
<proteinExistence type="predicted"/>
<comment type="caution">
    <text evidence="1">The sequence shown here is derived from an EMBL/GenBank/DDBJ whole genome shotgun (WGS) entry which is preliminary data.</text>
</comment>
<gene>
    <name evidence="1" type="ORF">T05_1481</name>
</gene>
<dbReference type="OrthoDB" id="5920734at2759"/>
<evidence type="ECO:0000313" key="2">
    <source>
        <dbReference type="Proteomes" id="UP000055048"/>
    </source>
</evidence>
<feature type="non-terminal residue" evidence="1">
    <location>
        <position position="1"/>
    </location>
</feature>
<dbReference type="EMBL" id="JYDJ01000060">
    <property type="protein sequence ID" value="KRX46299.1"/>
    <property type="molecule type" value="Genomic_DNA"/>
</dbReference>
<accession>A0A0V0U565</accession>
<sequence length="101" mass="11108">LLDVRFVNHSPYMSSSRKVGCRKVNSDGDDLAVNNKAVADPPAVTEGPLTVVLFENNGQHSYKTICLTKRKKSATAVIGEDNMQFFVMISYPTENGNLTDE</sequence>
<organism evidence="1 2">
    <name type="scientific">Trichinella murrelli</name>
    <dbReference type="NCBI Taxonomy" id="144512"/>
    <lineage>
        <taxon>Eukaryota</taxon>
        <taxon>Metazoa</taxon>
        <taxon>Ecdysozoa</taxon>
        <taxon>Nematoda</taxon>
        <taxon>Enoplea</taxon>
        <taxon>Dorylaimia</taxon>
        <taxon>Trichinellida</taxon>
        <taxon>Trichinellidae</taxon>
        <taxon>Trichinella</taxon>
    </lineage>
</organism>
<dbReference type="Proteomes" id="UP000055048">
    <property type="component" value="Unassembled WGS sequence"/>
</dbReference>
<name>A0A0V0U565_9BILA</name>
<dbReference type="AlphaFoldDB" id="A0A0V0U565"/>
<protein>
    <submittedName>
        <fullName evidence="1">Uncharacterized protein</fullName>
    </submittedName>
</protein>
<keyword evidence="2" id="KW-1185">Reference proteome</keyword>
<evidence type="ECO:0000313" key="1">
    <source>
        <dbReference type="EMBL" id="KRX46299.1"/>
    </source>
</evidence>